<keyword evidence="2" id="KW-1185">Reference proteome</keyword>
<gene>
    <name evidence="1" type="ORF">PXEA_LOCUS16966</name>
</gene>
<organism evidence="1 2">
    <name type="scientific">Protopolystoma xenopodis</name>
    <dbReference type="NCBI Taxonomy" id="117903"/>
    <lineage>
        <taxon>Eukaryota</taxon>
        <taxon>Metazoa</taxon>
        <taxon>Spiralia</taxon>
        <taxon>Lophotrochozoa</taxon>
        <taxon>Platyhelminthes</taxon>
        <taxon>Monogenea</taxon>
        <taxon>Polyopisthocotylea</taxon>
        <taxon>Polystomatidea</taxon>
        <taxon>Polystomatidae</taxon>
        <taxon>Protopolystoma</taxon>
    </lineage>
</organism>
<dbReference type="EMBL" id="CAAALY010062422">
    <property type="protein sequence ID" value="VEL23526.1"/>
    <property type="molecule type" value="Genomic_DNA"/>
</dbReference>
<evidence type="ECO:0000313" key="2">
    <source>
        <dbReference type="Proteomes" id="UP000784294"/>
    </source>
</evidence>
<evidence type="ECO:0000313" key="1">
    <source>
        <dbReference type="EMBL" id="VEL23526.1"/>
    </source>
</evidence>
<dbReference type="AlphaFoldDB" id="A0A3S4ZZA6"/>
<reference evidence="1" key="1">
    <citation type="submission" date="2018-11" db="EMBL/GenBank/DDBJ databases">
        <authorList>
            <consortium name="Pathogen Informatics"/>
        </authorList>
    </citation>
    <scope>NUCLEOTIDE SEQUENCE</scope>
</reference>
<dbReference type="Proteomes" id="UP000784294">
    <property type="component" value="Unassembled WGS sequence"/>
</dbReference>
<accession>A0A3S4ZZA6</accession>
<proteinExistence type="predicted"/>
<protein>
    <submittedName>
        <fullName evidence="1">Uncharacterized protein</fullName>
    </submittedName>
</protein>
<sequence>MAIEITAGCSLDIRTSCNVDDSDTENENADTLAVVSIRCLLSIILQASSSKIRASALNFKIYSKHLELLRLLLSATPFAPGIGLLDQPYTENRSLISSEPCINEPPGKSNILSMTHDSMPTSLSLEAMQTHSQLATRVTSNTESADSPLHSLDGRIPILGLYQLAEPRKLVFLMND</sequence>
<name>A0A3S4ZZA6_9PLAT</name>
<comment type="caution">
    <text evidence="1">The sequence shown here is derived from an EMBL/GenBank/DDBJ whole genome shotgun (WGS) entry which is preliminary data.</text>
</comment>